<dbReference type="RefSeq" id="XP_016608623.1">
    <property type="nucleotide sequence ID" value="XM_016751963.1"/>
</dbReference>
<dbReference type="Gene3D" id="1.10.8.10">
    <property type="entry name" value="DNA helicase RuvA subunit, C-terminal domain"/>
    <property type="match status" value="2"/>
</dbReference>
<dbReference type="InterPro" id="IPR009060">
    <property type="entry name" value="UBA-like_sf"/>
</dbReference>
<dbReference type="GeneID" id="27687206"/>
<reference evidence="3 4" key="1">
    <citation type="submission" date="2009-08" db="EMBL/GenBank/DDBJ databases">
        <title>The Genome Sequence of Spizellomyces punctatus strain DAOM BR117.</title>
        <authorList>
            <consortium name="The Broad Institute Genome Sequencing Platform"/>
            <person name="Russ C."/>
            <person name="Cuomo C."/>
            <person name="Shea T."/>
            <person name="Young S.K."/>
            <person name="Zeng Q."/>
            <person name="Koehrsen M."/>
            <person name="Haas B."/>
            <person name="Borodovsky M."/>
            <person name="Guigo R."/>
            <person name="Alvarado L."/>
            <person name="Berlin A."/>
            <person name="Bochicchio J."/>
            <person name="Borenstein D."/>
            <person name="Chapman S."/>
            <person name="Chen Z."/>
            <person name="Engels R."/>
            <person name="Freedman E."/>
            <person name="Gellesch M."/>
            <person name="Goldberg J."/>
            <person name="Griggs A."/>
            <person name="Gujja S."/>
            <person name="Heiman D."/>
            <person name="Hepburn T."/>
            <person name="Howarth C."/>
            <person name="Jen D."/>
            <person name="Larson L."/>
            <person name="Lewis B."/>
            <person name="Mehta T."/>
            <person name="Park D."/>
            <person name="Pearson M."/>
            <person name="Roberts A."/>
            <person name="Saif S."/>
            <person name="Shenoy N."/>
            <person name="Sisk P."/>
            <person name="Stolte C."/>
            <person name="Sykes S."/>
            <person name="Thomson T."/>
            <person name="Walk T."/>
            <person name="White J."/>
            <person name="Yandava C."/>
            <person name="Burger G."/>
            <person name="Gray M.W."/>
            <person name="Holland P.W.H."/>
            <person name="King N."/>
            <person name="Lang F.B.F."/>
            <person name="Roger A.J."/>
            <person name="Ruiz-Trillo I."/>
            <person name="Lander E."/>
            <person name="Nusbaum C."/>
        </authorList>
    </citation>
    <scope>NUCLEOTIDE SEQUENCE [LARGE SCALE GENOMIC DNA]</scope>
    <source>
        <strain evidence="3 4">DAOM BR117</strain>
    </source>
</reference>
<feature type="compositionally biased region" description="Low complexity" evidence="1">
    <location>
        <begin position="75"/>
        <end position="98"/>
    </location>
</feature>
<dbReference type="InterPro" id="IPR015940">
    <property type="entry name" value="UBA"/>
</dbReference>
<dbReference type="SMART" id="SM00165">
    <property type="entry name" value="UBA"/>
    <property type="match status" value="2"/>
</dbReference>
<dbReference type="AlphaFoldDB" id="A0A0L0HIE2"/>
<feature type="region of interest" description="Disordered" evidence="1">
    <location>
        <begin position="206"/>
        <end position="265"/>
    </location>
</feature>
<feature type="region of interest" description="Disordered" evidence="1">
    <location>
        <begin position="150"/>
        <end position="177"/>
    </location>
</feature>
<sequence>MASATTIPDDDIFAGQIRILQTMGFPDPDINRRALTKAEGKIYTAIDFIVSGDVDAPETSTAHSSNAFDLSSFDPLSSTPSKAKSSTPTSSNPTYKYTPLPPAKQHAIFQLHQMGFKQEGKARHALHKTNWNVEEAVVLLLEKDGELDEGFDRVGGSGSAPQHRQHTSPFDDLAGLQAGGASPFESDVWKLQPFSSSEARHLAFPTPKPAFSYTPQDQGQPASHTSAFSYTPSHPPAQTQAPIVDPFADDFSIDSLPHSLTPHPR</sequence>
<feature type="compositionally biased region" description="Polar residues" evidence="1">
    <location>
        <begin position="213"/>
        <end position="241"/>
    </location>
</feature>
<organism evidence="3 4">
    <name type="scientific">Spizellomyces punctatus (strain DAOM BR117)</name>
    <dbReference type="NCBI Taxonomy" id="645134"/>
    <lineage>
        <taxon>Eukaryota</taxon>
        <taxon>Fungi</taxon>
        <taxon>Fungi incertae sedis</taxon>
        <taxon>Chytridiomycota</taxon>
        <taxon>Chytridiomycota incertae sedis</taxon>
        <taxon>Chytridiomycetes</taxon>
        <taxon>Spizellomycetales</taxon>
        <taxon>Spizellomycetaceae</taxon>
        <taxon>Spizellomyces</taxon>
    </lineage>
</organism>
<dbReference type="SUPFAM" id="SSF46934">
    <property type="entry name" value="UBA-like"/>
    <property type="match status" value="2"/>
</dbReference>
<feature type="domain" description="UBA" evidence="2">
    <location>
        <begin position="7"/>
        <end position="52"/>
    </location>
</feature>
<name>A0A0L0HIE2_SPIPD</name>
<protein>
    <recommendedName>
        <fullName evidence="2">UBA domain-containing protein</fullName>
    </recommendedName>
</protein>
<feature type="compositionally biased region" description="Polar residues" evidence="1">
    <location>
        <begin position="60"/>
        <end position="69"/>
    </location>
</feature>
<feature type="region of interest" description="Disordered" evidence="1">
    <location>
        <begin position="60"/>
        <end position="99"/>
    </location>
</feature>
<evidence type="ECO:0000259" key="2">
    <source>
        <dbReference type="PROSITE" id="PS50030"/>
    </source>
</evidence>
<proteinExistence type="predicted"/>
<dbReference type="PROSITE" id="PS50030">
    <property type="entry name" value="UBA"/>
    <property type="match status" value="2"/>
</dbReference>
<dbReference type="VEuPathDB" id="FungiDB:SPPG_03708"/>
<gene>
    <name evidence="3" type="ORF">SPPG_03708</name>
</gene>
<dbReference type="OrthoDB" id="2137185at2759"/>
<feature type="domain" description="UBA" evidence="2">
    <location>
        <begin position="102"/>
        <end position="143"/>
    </location>
</feature>
<accession>A0A0L0HIE2</accession>
<dbReference type="CDD" id="cd14270">
    <property type="entry name" value="UBA"/>
    <property type="match status" value="1"/>
</dbReference>
<keyword evidence="4" id="KW-1185">Reference proteome</keyword>
<evidence type="ECO:0000313" key="3">
    <source>
        <dbReference type="EMBL" id="KND00584.1"/>
    </source>
</evidence>
<dbReference type="EMBL" id="KQ257455">
    <property type="protein sequence ID" value="KND00584.1"/>
    <property type="molecule type" value="Genomic_DNA"/>
</dbReference>
<dbReference type="Proteomes" id="UP000053201">
    <property type="component" value="Unassembled WGS sequence"/>
</dbReference>
<evidence type="ECO:0000313" key="4">
    <source>
        <dbReference type="Proteomes" id="UP000053201"/>
    </source>
</evidence>
<evidence type="ECO:0000256" key="1">
    <source>
        <dbReference type="SAM" id="MobiDB-lite"/>
    </source>
</evidence>
<dbReference type="InParanoid" id="A0A0L0HIE2"/>